<dbReference type="Pfam" id="PF01753">
    <property type="entry name" value="zf-MYND"/>
    <property type="match status" value="1"/>
</dbReference>
<name>A0A9P0CDT0_9CUCU</name>
<gene>
    <name evidence="7" type="ORF">PSYICH_LOCUS1710</name>
</gene>
<dbReference type="InterPro" id="IPR046341">
    <property type="entry name" value="SET_dom_sf"/>
</dbReference>
<dbReference type="InterPro" id="IPR001214">
    <property type="entry name" value="SET_dom"/>
</dbReference>
<evidence type="ECO:0000256" key="2">
    <source>
        <dbReference type="ARBA" id="ARBA00022771"/>
    </source>
</evidence>
<keyword evidence="2 4" id="KW-0863">Zinc-finger</keyword>
<keyword evidence="3" id="KW-0862">Zinc</keyword>
<dbReference type="GO" id="GO:0008276">
    <property type="term" value="F:protein methyltransferase activity"/>
    <property type="evidence" value="ECO:0007669"/>
    <property type="project" value="UniProtKB-ARBA"/>
</dbReference>
<dbReference type="SUPFAM" id="SSF82199">
    <property type="entry name" value="SET domain"/>
    <property type="match status" value="1"/>
</dbReference>
<dbReference type="Pfam" id="PF00856">
    <property type="entry name" value="SET"/>
    <property type="match status" value="1"/>
</dbReference>
<dbReference type="Proteomes" id="UP001153636">
    <property type="component" value="Chromosome 10"/>
</dbReference>
<evidence type="ECO:0000259" key="6">
    <source>
        <dbReference type="PROSITE" id="PS50865"/>
    </source>
</evidence>
<dbReference type="PROSITE" id="PS01360">
    <property type="entry name" value="ZF_MYND_1"/>
    <property type="match status" value="1"/>
</dbReference>
<dbReference type="CDD" id="cd20071">
    <property type="entry name" value="SET_SMYD"/>
    <property type="match status" value="1"/>
</dbReference>
<dbReference type="OrthoDB" id="5952526at2759"/>
<accession>A0A9P0CDT0</accession>
<dbReference type="Gene3D" id="1.10.220.160">
    <property type="match status" value="1"/>
</dbReference>
<protein>
    <recommendedName>
        <fullName evidence="9">Protein msta</fullName>
    </recommendedName>
</protein>
<dbReference type="Gene3D" id="2.170.270.10">
    <property type="entry name" value="SET domain"/>
    <property type="match status" value="1"/>
</dbReference>
<dbReference type="PROSITE" id="PS50865">
    <property type="entry name" value="ZF_MYND_2"/>
    <property type="match status" value="1"/>
</dbReference>
<evidence type="ECO:0000256" key="3">
    <source>
        <dbReference type="ARBA" id="ARBA00022833"/>
    </source>
</evidence>
<dbReference type="GO" id="GO:0008270">
    <property type="term" value="F:zinc ion binding"/>
    <property type="evidence" value="ECO:0007669"/>
    <property type="project" value="UniProtKB-KW"/>
</dbReference>
<dbReference type="PANTHER" id="PTHR46455:SF4">
    <property type="entry name" value="GH11294P"/>
    <property type="match status" value="1"/>
</dbReference>
<evidence type="ECO:0000313" key="8">
    <source>
        <dbReference type="Proteomes" id="UP001153636"/>
    </source>
</evidence>
<dbReference type="GO" id="GO:0008757">
    <property type="term" value="F:S-adenosylmethionine-dependent methyltransferase activity"/>
    <property type="evidence" value="ECO:0007669"/>
    <property type="project" value="UniProtKB-ARBA"/>
</dbReference>
<proteinExistence type="predicted"/>
<dbReference type="PANTHER" id="PTHR46455">
    <property type="entry name" value="SET AND MYND DOMAIN CONTAINING, ARTHROPOD-SPECIFIC, MEMBER 4, ISOFORM A"/>
    <property type="match status" value="1"/>
</dbReference>
<dbReference type="PROSITE" id="PS50280">
    <property type="entry name" value="SET"/>
    <property type="match status" value="1"/>
</dbReference>
<feature type="domain" description="SET" evidence="5">
    <location>
        <begin position="44"/>
        <end position="279"/>
    </location>
</feature>
<evidence type="ECO:0000256" key="1">
    <source>
        <dbReference type="ARBA" id="ARBA00022723"/>
    </source>
</evidence>
<evidence type="ECO:0000259" key="5">
    <source>
        <dbReference type="PROSITE" id="PS50280"/>
    </source>
</evidence>
<dbReference type="InterPro" id="IPR053010">
    <property type="entry name" value="SET_SmydA-8"/>
</dbReference>
<dbReference type="SUPFAM" id="SSF144232">
    <property type="entry name" value="HIT/MYND zinc finger-like"/>
    <property type="match status" value="1"/>
</dbReference>
<organism evidence="7 8">
    <name type="scientific">Psylliodes chrysocephalus</name>
    <dbReference type="NCBI Taxonomy" id="3402493"/>
    <lineage>
        <taxon>Eukaryota</taxon>
        <taxon>Metazoa</taxon>
        <taxon>Ecdysozoa</taxon>
        <taxon>Arthropoda</taxon>
        <taxon>Hexapoda</taxon>
        <taxon>Insecta</taxon>
        <taxon>Pterygota</taxon>
        <taxon>Neoptera</taxon>
        <taxon>Endopterygota</taxon>
        <taxon>Coleoptera</taxon>
        <taxon>Polyphaga</taxon>
        <taxon>Cucujiformia</taxon>
        <taxon>Chrysomeloidea</taxon>
        <taxon>Chrysomelidae</taxon>
        <taxon>Galerucinae</taxon>
        <taxon>Alticini</taxon>
        <taxon>Psylliodes</taxon>
    </lineage>
</organism>
<reference evidence="7" key="1">
    <citation type="submission" date="2022-01" db="EMBL/GenBank/DDBJ databases">
        <authorList>
            <person name="King R."/>
        </authorList>
    </citation>
    <scope>NUCLEOTIDE SEQUENCE</scope>
</reference>
<feature type="domain" description="MYND-type" evidence="6">
    <location>
        <begin position="7"/>
        <end position="43"/>
    </location>
</feature>
<sequence length="536" mass="61156">MSEDSKCEVCQNPAEHRCGSCHDAHYCCKEHQKIDWKNHKRNCRPFKVHSNDILGRHIKATKGINPGDIILQENPLIWGPAQTTVPVCLGCCRAINENNSKPCSKCGWPMCSSLCEKAPCHIPECRYTVLRGDKISIRNFGITHPSYSCITVLRILYQKQFLPEIWKKIKQLQSHHEERKGTQKYEQERLQIAQFILKFFKLDGVFSEEEIMRVCGIVTVNSHEVPLTEPHHIAIYDKTSMFEHNCRANCSKTFSSHGGIIITAGTRIKKGDNLSICYTDPLWGTANRRHHLKESKFFWCHCSRCLDPTESGTFFSALRCQDSNCKGYLLPKTFIDNTTNDKGFDWYCDKCPSILSSYSVQDLLDRIGKDLSEMPKGDIRECKSFINTYEELLHPNHFYLIDVKLALLQLIGNVNDVNELKEIDDEDLELNLKLCQNLIALVRNLVPGEKRIRGLLLFKLHAAVAEAGRRKASPDIVYASLMEAKKILQEAVDLLKHEPIELVEGKLYKQAVANLKELELVIQTIHMAMGDIASPM</sequence>
<evidence type="ECO:0000256" key="4">
    <source>
        <dbReference type="PROSITE-ProRule" id="PRU00134"/>
    </source>
</evidence>
<dbReference type="Gene3D" id="6.10.140.2220">
    <property type="match status" value="2"/>
</dbReference>
<keyword evidence="8" id="KW-1185">Reference proteome</keyword>
<evidence type="ECO:0000313" key="7">
    <source>
        <dbReference type="EMBL" id="CAH1100199.1"/>
    </source>
</evidence>
<evidence type="ECO:0008006" key="9">
    <source>
        <dbReference type="Google" id="ProtNLM"/>
    </source>
</evidence>
<dbReference type="AlphaFoldDB" id="A0A9P0CDT0"/>
<keyword evidence="1" id="KW-0479">Metal-binding</keyword>
<dbReference type="GO" id="GO:0008170">
    <property type="term" value="F:N-methyltransferase activity"/>
    <property type="evidence" value="ECO:0007669"/>
    <property type="project" value="UniProtKB-ARBA"/>
</dbReference>
<dbReference type="InterPro" id="IPR002893">
    <property type="entry name" value="Znf_MYND"/>
</dbReference>
<dbReference type="EMBL" id="OV651822">
    <property type="protein sequence ID" value="CAH1100199.1"/>
    <property type="molecule type" value="Genomic_DNA"/>
</dbReference>